<keyword evidence="5" id="KW-1185">Reference proteome</keyword>
<dbReference type="GO" id="GO:0006357">
    <property type="term" value="P:regulation of transcription by RNA polymerase II"/>
    <property type="evidence" value="ECO:0007669"/>
    <property type="project" value="InterPro"/>
</dbReference>
<dbReference type="Ensembl" id="ENSEBUT00000020701.1">
    <property type="protein sequence ID" value="ENSEBUP00000020125.1"/>
    <property type="gene ID" value="ENSEBUG00000012452.1"/>
</dbReference>
<evidence type="ECO:0000259" key="3">
    <source>
        <dbReference type="SMART" id="SM00385"/>
    </source>
</evidence>
<reference evidence="4" key="1">
    <citation type="submission" date="2025-08" db="UniProtKB">
        <authorList>
            <consortium name="Ensembl"/>
        </authorList>
    </citation>
    <scope>IDENTIFICATION</scope>
</reference>
<dbReference type="Gene3D" id="1.10.472.10">
    <property type="entry name" value="Cyclin-like"/>
    <property type="match status" value="2"/>
</dbReference>
<sequence>MAGNFWQSSHFHQWILDKQDIIKERQKDLKNLSEDDYWKIQIFFANVIQALGEQLKLRQQVIATATVYFKRFYARYSLHCIDPVLMAPTCIFLASKVEDISKGCGQIQTKLGGQVGCVRRTNSIDFGEELNAHLAYQWDTKCKLQSRGGMRSTECCCCFQI</sequence>
<dbReference type="SUPFAM" id="SSF47954">
    <property type="entry name" value="Cyclin-like"/>
    <property type="match status" value="1"/>
</dbReference>
<accession>A0A8C4QT39</accession>
<dbReference type="InterPro" id="IPR043198">
    <property type="entry name" value="Cyclin/Ssn8"/>
</dbReference>
<name>A0A8C4QT39_EPTBU</name>
<dbReference type="InterPro" id="IPR036915">
    <property type="entry name" value="Cyclin-like_sf"/>
</dbReference>
<organism evidence="4 5">
    <name type="scientific">Eptatretus burgeri</name>
    <name type="common">Inshore hagfish</name>
    <dbReference type="NCBI Taxonomy" id="7764"/>
    <lineage>
        <taxon>Eukaryota</taxon>
        <taxon>Metazoa</taxon>
        <taxon>Chordata</taxon>
        <taxon>Craniata</taxon>
        <taxon>Vertebrata</taxon>
        <taxon>Cyclostomata</taxon>
        <taxon>Myxini</taxon>
        <taxon>Myxiniformes</taxon>
        <taxon>Myxinidae</taxon>
        <taxon>Eptatretinae</taxon>
        <taxon>Eptatretus</taxon>
    </lineage>
</organism>
<dbReference type="GeneTree" id="ENSGT00940000155625"/>
<proteinExistence type="inferred from homology"/>
<comment type="similarity">
    <text evidence="2">Belongs to the cyclin family.</text>
</comment>
<feature type="domain" description="Cyclin-like" evidence="3">
    <location>
        <begin position="46"/>
        <end position="123"/>
    </location>
</feature>
<dbReference type="CDD" id="cd20513">
    <property type="entry name" value="CYCLIN_CCNC_rpt1"/>
    <property type="match status" value="1"/>
</dbReference>
<dbReference type="Pfam" id="PF00134">
    <property type="entry name" value="Cyclin_N"/>
    <property type="match status" value="1"/>
</dbReference>
<dbReference type="PANTHER" id="PTHR10026">
    <property type="entry name" value="CYCLIN"/>
    <property type="match status" value="1"/>
</dbReference>
<protein>
    <submittedName>
        <fullName evidence="4">Cyclin C</fullName>
    </submittedName>
</protein>
<dbReference type="SMART" id="SM00385">
    <property type="entry name" value="CYCLIN"/>
    <property type="match status" value="1"/>
</dbReference>
<evidence type="ECO:0000313" key="5">
    <source>
        <dbReference type="Proteomes" id="UP000694388"/>
    </source>
</evidence>
<evidence type="ECO:0000256" key="1">
    <source>
        <dbReference type="ARBA" id="ARBA00023127"/>
    </source>
</evidence>
<dbReference type="InterPro" id="IPR013763">
    <property type="entry name" value="Cyclin-like_dom"/>
</dbReference>
<dbReference type="InterPro" id="IPR006671">
    <property type="entry name" value="Cyclin_N"/>
</dbReference>
<dbReference type="Proteomes" id="UP000694388">
    <property type="component" value="Unplaced"/>
</dbReference>
<reference evidence="4" key="2">
    <citation type="submission" date="2025-09" db="UniProtKB">
        <authorList>
            <consortium name="Ensembl"/>
        </authorList>
    </citation>
    <scope>IDENTIFICATION</scope>
</reference>
<dbReference type="GO" id="GO:0016538">
    <property type="term" value="F:cyclin-dependent protein serine/threonine kinase regulator activity"/>
    <property type="evidence" value="ECO:0007669"/>
    <property type="project" value="InterPro"/>
</dbReference>
<evidence type="ECO:0000313" key="4">
    <source>
        <dbReference type="Ensembl" id="ENSEBUP00000020125.1"/>
    </source>
</evidence>
<keyword evidence="1 2" id="KW-0195">Cyclin</keyword>
<dbReference type="AlphaFoldDB" id="A0A8C4QT39"/>
<evidence type="ECO:0000256" key="2">
    <source>
        <dbReference type="RuleBase" id="RU000383"/>
    </source>
</evidence>